<feature type="region of interest" description="Disordered" evidence="1">
    <location>
        <begin position="422"/>
        <end position="483"/>
    </location>
</feature>
<feature type="compositionally biased region" description="Low complexity" evidence="1">
    <location>
        <begin position="722"/>
        <end position="738"/>
    </location>
</feature>
<feature type="compositionally biased region" description="Basic and acidic residues" evidence="1">
    <location>
        <begin position="454"/>
        <end position="463"/>
    </location>
</feature>
<feature type="compositionally biased region" description="Low complexity" evidence="1">
    <location>
        <begin position="501"/>
        <end position="517"/>
    </location>
</feature>
<feature type="compositionally biased region" description="Low complexity" evidence="1">
    <location>
        <begin position="544"/>
        <end position="561"/>
    </location>
</feature>
<evidence type="ECO:0000256" key="1">
    <source>
        <dbReference type="SAM" id="MobiDB-lite"/>
    </source>
</evidence>
<proteinExistence type="predicted"/>
<feature type="region of interest" description="Disordered" evidence="1">
    <location>
        <begin position="251"/>
        <end position="284"/>
    </location>
</feature>
<dbReference type="EMBL" id="JAKLMC020000003">
    <property type="protein sequence ID" value="KAK5957159.1"/>
    <property type="molecule type" value="Genomic_DNA"/>
</dbReference>
<feature type="compositionally biased region" description="Polar residues" evidence="1">
    <location>
        <begin position="182"/>
        <end position="200"/>
    </location>
</feature>
<protein>
    <submittedName>
        <fullName evidence="2">Uncharacterized protein</fullName>
    </submittedName>
</protein>
<keyword evidence="3" id="KW-1185">Reference proteome</keyword>
<feature type="region of interest" description="Disordered" evidence="1">
    <location>
        <begin position="29"/>
        <end position="92"/>
    </location>
</feature>
<accession>A0AAN8EJN3</accession>
<dbReference type="AlphaFoldDB" id="A0AAN8EJN3"/>
<feature type="compositionally biased region" description="Polar residues" evidence="1">
    <location>
        <begin position="523"/>
        <end position="535"/>
    </location>
</feature>
<feature type="compositionally biased region" description="Basic and acidic residues" evidence="1">
    <location>
        <begin position="607"/>
        <end position="627"/>
    </location>
</feature>
<gene>
    <name evidence="2" type="ORF">OHC33_001528</name>
</gene>
<dbReference type="Proteomes" id="UP001316803">
    <property type="component" value="Unassembled WGS sequence"/>
</dbReference>
<feature type="compositionally biased region" description="Polar residues" evidence="1">
    <location>
        <begin position="656"/>
        <end position="666"/>
    </location>
</feature>
<feature type="region of interest" description="Disordered" evidence="1">
    <location>
        <begin position="498"/>
        <end position="593"/>
    </location>
</feature>
<comment type="caution">
    <text evidence="2">The sequence shown here is derived from an EMBL/GenBank/DDBJ whole genome shotgun (WGS) entry which is preliminary data.</text>
</comment>
<feature type="region of interest" description="Disordered" evidence="1">
    <location>
        <begin position="787"/>
        <end position="810"/>
    </location>
</feature>
<evidence type="ECO:0000313" key="2">
    <source>
        <dbReference type="EMBL" id="KAK5957159.1"/>
    </source>
</evidence>
<feature type="region of interest" description="Disordered" evidence="1">
    <location>
        <begin position="607"/>
        <end position="755"/>
    </location>
</feature>
<feature type="compositionally biased region" description="Basic and acidic residues" evidence="1">
    <location>
        <begin position="685"/>
        <end position="694"/>
    </location>
</feature>
<feature type="region of interest" description="Disordered" evidence="1">
    <location>
        <begin position="1"/>
        <end position="20"/>
    </location>
</feature>
<sequence length="810" mass="88193">MPTPKLSPALKPARARAPEPSAALLALQERGLELPRNRQPSISPQSDPAFDGSLRVSPLSIVSTPSNMEKPLPSEPGESWRRRPSSTGSAEITNILNLYTNLSEHSLKSEYEEMTPYPDDSDDEDEPPLTAVYQPKAYRDTIAPLLEHQFSTERLTVPAMPSPMSIASLPRLHHPNARDSVPSLQLTPDVSPNLQPTTSNLAGLSQTSIQITPDMTPPLAPIDPGQAPSFQEYSANLRERQIALEVPDVREADSWYDQPLSPVSPEEPEDRLRDSQLSAISPFGENYQRQLTYESLAPPAPQKSPNMRPVSYVEDYLPGPISATLTHVVDNQMVPPPLDLSRSPSKAVSKISEGSAPVHQLEIRNDYPSQEPKSQHASLMVDDPIEGPMRTYLTPPTPERFSDMSTTAPKEQLNIEEIYRPGSAFSDSSDPPSPDTMRGQLKAVFKFGKKKDKGSKDSRDSSSKKKKSKSGPVPPKLSSSLGFQDDLDSYKFPYWKSHQSAPAHDTTATATTSIAPPHRLQSPDLNSLHSSQTHVQEMRRLSAVSGPGPSVSSSPQPQYQPHTPEPQVDPSAIGLASPRPPIKRREPQPAIPLTNYQKYGVEIWNEKDKKKRAKEAEKAAKQAEKAAMKQAKAGHGHGHGVSGSVGTPDAQLNAFLDSQNHGQNQGHDYFSRPVMAGTEPGGDQIDARSPDPRHRTNQRHSRPESSRAYSHMKTTSDETTVSASRPSSDAASISSRNSGTGGYNNALFEASGGAKKKGKFASRLMMSSEEKRKMKVKESITIVGGMKIEPSGVGSGSRTSEGGTKGLVRI</sequence>
<organism evidence="2 3">
    <name type="scientific">Knufia fluminis</name>
    <dbReference type="NCBI Taxonomy" id="191047"/>
    <lineage>
        <taxon>Eukaryota</taxon>
        <taxon>Fungi</taxon>
        <taxon>Dikarya</taxon>
        <taxon>Ascomycota</taxon>
        <taxon>Pezizomycotina</taxon>
        <taxon>Eurotiomycetes</taxon>
        <taxon>Chaetothyriomycetidae</taxon>
        <taxon>Chaetothyriales</taxon>
        <taxon>Trichomeriaceae</taxon>
        <taxon>Knufia</taxon>
    </lineage>
</organism>
<name>A0AAN8EJN3_9EURO</name>
<reference evidence="2 3" key="1">
    <citation type="submission" date="2022-12" db="EMBL/GenBank/DDBJ databases">
        <title>Genomic features and morphological characterization of a novel Knufia sp. strain isolated from spacecraft assembly facility.</title>
        <authorList>
            <person name="Teixeira M."/>
            <person name="Chander A.M."/>
            <person name="Stajich J.E."/>
            <person name="Venkateswaran K."/>
        </authorList>
    </citation>
    <scope>NUCLEOTIDE SEQUENCE [LARGE SCALE GENOMIC DNA]</scope>
    <source>
        <strain evidence="2 3">FJI-L2-BK-P2</strain>
    </source>
</reference>
<evidence type="ECO:0000313" key="3">
    <source>
        <dbReference type="Proteomes" id="UP001316803"/>
    </source>
</evidence>
<feature type="region of interest" description="Disordered" evidence="1">
    <location>
        <begin position="166"/>
        <end position="200"/>
    </location>
</feature>